<name>A0A955KX09_9BACT</name>
<dbReference type="AlphaFoldDB" id="A0A955KX09"/>
<evidence type="ECO:0000313" key="3">
    <source>
        <dbReference type="Proteomes" id="UP000741282"/>
    </source>
</evidence>
<sequence>QYLLNIYSAFRILYDADFVHMQTHFSNRGMTLTETPKPYLGDLAGVIDISVYSDQVRQTLYLDWGLGSESVLQTAPVDISRGARLTMTEKQWMIFQSLFLAIEHDMKVGLTEEDSVLRLIKGKTPFINCLPHDLYFIHTMLSIYTAFLFAENGLASEGYLDIDPERMQTEFLTKLKELDQEILTKTLSKLLQQGRLSDHELSQLALLLTVLIMKKVYGAEVEPFERSSIGRSRIDSEGRGDIQPDVSTRNRKERRAMAALIRKARKSKGHKRSRKSRR</sequence>
<dbReference type="EMBL" id="JAGQLN010000046">
    <property type="protein sequence ID" value="MCA9377282.1"/>
    <property type="molecule type" value="Genomic_DNA"/>
</dbReference>
<protein>
    <submittedName>
        <fullName evidence="2">Uncharacterized protein</fullName>
    </submittedName>
</protein>
<proteinExistence type="predicted"/>
<accession>A0A955KX09</accession>
<organism evidence="2 3">
    <name type="scientific">Candidatus Dojkabacteria bacterium</name>
    <dbReference type="NCBI Taxonomy" id="2099670"/>
    <lineage>
        <taxon>Bacteria</taxon>
        <taxon>Candidatus Dojkabacteria</taxon>
    </lineage>
</organism>
<gene>
    <name evidence="2" type="ORF">KC685_05190</name>
</gene>
<feature type="compositionally biased region" description="Basic and acidic residues" evidence="1">
    <location>
        <begin position="232"/>
        <end position="242"/>
    </location>
</feature>
<dbReference type="Proteomes" id="UP000741282">
    <property type="component" value="Unassembled WGS sequence"/>
</dbReference>
<reference evidence="2" key="2">
    <citation type="journal article" date="2021" name="Microbiome">
        <title>Successional dynamics and alternative stable states in a saline activated sludge microbial community over 9 years.</title>
        <authorList>
            <person name="Wang Y."/>
            <person name="Ye J."/>
            <person name="Ju F."/>
            <person name="Liu L."/>
            <person name="Boyd J.A."/>
            <person name="Deng Y."/>
            <person name="Parks D.H."/>
            <person name="Jiang X."/>
            <person name="Yin X."/>
            <person name="Woodcroft B.J."/>
            <person name="Tyson G.W."/>
            <person name="Hugenholtz P."/>
            <person name="Polz M.F."/>
            <person name="Zhang T."/>
        </authorList>
    </citation>
    <scope>NUCLEOTIDE SEQUENCE</scope>
    <source>
        <strain evidence="2">HKST-UBA17</strain>
    </source>
</reference>
<feature type="non-terminal residue" evidence="2">
    <location>
        <position position="1"/>
    </location>
</feature>
<feature type="region of interest" description="Disordered" evidence="1">
    <location>
        <begin position="232"/>
        <end position="278"/>
    </location>
</feature>
<comment type="caution">
    <text evidence="2">The sequence shown here is derived from an EMBL/GenBank/DDBJ whole genome shotgun (WGS) entry which is preliminary data.</text>
</comment>
<evidence type="ECO:0000313" key="2">
    <source>
        <dbReference type="EMBL" id="MCA9377282.1"/>
    </source>
</evidence>
<evidence type="ECO:0000256" key="1">
    <source>
        <dbReference type="SAM" id="MobiDB-lite"/>
    </source>
</evidence>
<feature type="compositionally biased region" description="Basic residues" evidence="1">
    <location>
        <begin position="262"/>
        <end position="278"/>
    </location>
</feature>
<reference evidence="2" key="1">
    <citation type="submission" date="2020-04" db="EMBL/GenBank/DDBJ databases">
        <authorList>
            <person name="Zhang T."/>
        </authorList>
    </citation>
    <scope>NUCLEOTIDE SEQUENCE</scope>
    <source>
        <strain evidence="2">HKST-UBA17</strain>
    </source>
</reference>